<dbReference type="EMBL" id="CP003620">
    <property type="protein sequence ID" value="AFZ14788.1"/>
    <property type="molecule type" value="Genomic_DNA"/>
</dbReference>
<dbReference type="NCBIfam" id="NF033921">
    <property type="entry name" value="por_somb"/>
    <property type="match status" value="1"/>
</dbReference>
<dbReference type="PROSITE" id="PS51272">
    <property type="entry name" value="SLH"/>
    <property type="match status" value="1"/>
</dbReference>
<dbReference type="eggNOG" id="COG3659">
    <property type="taxonomic scope" value="Bacteria"/>
</dbReference>
<dbReference type="RefSeq" id="WP_015204888.1">
    <property type="nucleotide sequence ID" value="NC_019753.1"/>
</dbReference>
<dbReference type="HOGENOM" id="CLU_018575_1_0_3"/>
<dbReference type="InterPro" id="IPR007049">
    <property type="entry name" value="Carb-sel_porin_OprB"/>
</dbReference>
<feature type="chain" id="PRO_5007231783" evidence="2">
    <location>
        <begin position="28"/>
        <end position="591"/>
    </location>
</feature>
<protein>
    <submittedName>
        <fullName evidence="4">Cyanobacterial porin</fullName>
    </submittedName>
</protein>
<evidence type="ECO:0000256" key="2">
    <source>
        <dbReference type="RuleBase" id="RU363072"/>
    </source>
</evidence>
<dbReference type="InterPro" id="IPR038673">
    <property type="entry name" value="OprB_sf"/>
</dbReference>
<accession>K9W345</accession>
<dbReference type="PANTHER" id="PTHR43308:SF1">
    <property type="entry name" value="OUTER MEMBRANE PROTEIN ALPHA"/>
    <property type="match status" value="1"/>
</dbReference>
<dbReference type="PANTHER" id="PTHR43308">
    <property type="entry name" value="OUTER MEMBRANE PROTEIN ALPHA-RELATED"/>
    <property type="match status" value="1"/>
</dbReference>
<keyword evidence="5" id="KW-1185">Reference proteome</keyword>
<evidence type="ECO:0000256" key="1">
    <source>
        <dbReference type="ARBA" id="ARBA00008769"/>
    </source>
</evidence>
<organism evidence="4 5">
    <name type="scientific">Crinalium epipsammum PCC 9333</name>
    <dbReference type="NCBI Taxonomy" id="1173022"/>
    <lineage>
        <taxon>Bacteria</taxon>
        <taxon>Bacillati</taxon>
        <taxon>Cyanobacteriota</taxon>
        <taxon>Cyanophyceae</taxon>
        <taxon>Gomontiellales</taxon>
        <taxon>Gomontiellaceae</taxon>
        <taxon>Crinalium</taxon>
    </lineage>
</organism>
<dbReference type="Pfam" id="PF00395">
    <property type="entry name" value="SLH"/>
    <property type="match status" value="1"/>
</dbReference>
<dbReference type="Gene3D" id="2.40.160.180">
    <property type="entry name" value="Carbohydrate-selective porin OprB"/>
    <property type="match status" value="1"/>
</dbReference>
<gene>
    <name evidence="4" type="ORF">Cri9333_3981</name>
</gene>
<dbReference type="Pfam" id="PF04966">
    <property type="entry name" value="OprB"/>
    <property type="match status" value="1"/>
</dbReference>
<proteinExistence type="inferred from homology"/>
<dbReference type="GO" id="GO:0015288">
    <property type="term" value="F:porin activity"/>
    <property type="evidence" value="ECO:0007669"/>
    <property type="project" value="InterPro"/>
</dbReference>
<dbReference type="PATRIC" id="fig|1173022.3.peg.4298"/>
<feature type="domain" description="SLH" evidence="3">
    <location>
        <begin position="83"/>
        <end position="147"/>
    </location>
</feature>
<dbReference type="InterPro" id="IPR051465">
    <property type="entry name" value="Cell_Envelope_Struct_Comp"/>
</dbReference>
<dbReference type="GO" id="GO:0016020">
    <property type="term" value="C:membrane"/>
    <property type="evidence" value="ECO:0007669"/>
    <property type="project" value="InterPro"/>
</dbReference>
<dbReference type="KEGG" id="cep:Cri9333_3981"/>
<name>K9W345_9CYAN</name>
<comment type="similarity">
    <text evidence="1 2">Belongs to the OprB family.</text>
</comment>
<dbReference type="AlphaFoldDB" id="K9W345"/>
<feature type="signal peptide" evidence="2">
    <location>
        <begin position="1"/>
        <end position="27"/>
    </location>
</feature>
<dbReference type="OrthoDB" id="580845at2"/>
<evidence type="ECO:0000313" key="4">
    <source>
        <dbReference type="EMBL" id="AFZ14788.1"/>
    </source>
</evidence>
<sequence length="591" mass="63934">MSRIFWNTFKVAPAIAASLLIASNSLAAESVTEQTATVPTEETTIAQTSPVSSEVPADTNNIEQLQRYNSEISGEDGMSQVTNVSQFRDVQPSDWAYEALSRVVQTYGCLQGYPDGTYRGNRALSRYEFAAGLNACLRQIEALIGRTPTPGGGGVSDSDLQTLRRLTEEFRTELTTLGTRVNNLEGRTAFIEQRQFSTTTKLVGEVVIAASEVFGKSGPTTNGQTADNVEPILSNRVRLNLDTSFTGKDRLRTRLQARNTVPFSGALTGTNMTRLGFDGDNQNDIEIHRLEYRFPVTPNANIFLSATGTEYNDIIYTFNPLLESAASGSISRFGRFNPIYRTSAEGASAVLDYKLSKQVGLSLGYAVPRNIANRPETDTPTQPGLSLFNGSYAALAQLAFRPSNAVGLGLTYVRSFSNPPPNPNPSGLGAIGAIGVSSGTGSAFANQPFGANTPTTTNQYGVEASFRLSPRFVVSGWAGYTQAEAAGDTGIARLGSSADIWNYAVTLALPDFGKQGNVLGFVFGMPPKVTQNEVTTRQDNRGTSYHVEGFYRYRLTDNVEITPGVFAILNPQHNDNNDTLYVGTLRTTFRF</sequence>
<evidence type="ECO:0000313" key="5">
    <source>
        <dbReference type="Proteomes" id="UP000010472"/>
    </source>
</evidence>
<keyword evidence="2" id="KW-0732">Signal</keyword>
<dbReference type="InterPro" id="IPR001119">
    <property type="entry name" value="SLH_dom"/>
</dbReference>
<dbReference type="STRING" id="1173022.Cri9333_3981"/>
<reference evidence="4 5" key="1">
    <citation type="submission" date="2012-06" db="EMBL/GenBank/DDBJ databases">
        <title>Finished chromosome of genome of Crinalium epipsammum PCC 9333.</title>
        <authorList>
            <consortium name="US DOE Joint Genome Institute"/>
            <person name="Gugger M."/>
            <person name="Coursin T."/>
            <person name="Rippka R."/>
            <person name="Tandeau De Marsac N."/>
            <person name="Huntemann M."/>
            <person name="Wei C.-L."/>
            <person name="Han J."/>
            <person name="Detter J.C."/>
            <person name="Han C."/>
            <person name="Tapia R."/>
            <person name="Davenport K."/>
            <person name="Daligault H."/>
            <person name="Erkkila T."/>
            <person name="Gu W."/>
            <person name="Munk A.C.C."/>
            <person name="Teshima H."/>
            <person name="Xu Y."/>
            <person name="Chain P."/>
            <person name="Chen A."/>
            <person name="Krypides N."/>
            <person name="Mavromatis K."/>
            <person name="Markowitz V."/>
            <person name="Szeto E."/>
            <person name="Ivanova N."/>
            <person name="Mikhailova N."/>
            <person name="Ovchinnikova G."/>
            <person name="Pagani I."/>
            <person name="Pati A."/>
            <person name="Goodwin L."/>
            <person name="Peters L."/>
            <person name="Pitluck S."/>
            <person name="Woyke T."/>
            <person name="Kerfeld C."/>
        </authorList>
    </citation>
    <scope>NUCLEOTIDE SEQUENCE [LARGE SCALE GENOMIC DNA]</scope>
    <source>
        <strain evidence="4 5">PCC 9333</strain>
    </source>
</reference>
<dbReference type="GO" id="GO:0008643">
    <property type="term" value="P:carbohydrate transport"/>
    <property type="evidence" value="ECO:0007669"/>
    <property type="project" value="InterPro"/>
</dbReference>
<evidence type="ECO:0000259" key="3">
    <source>
        <dbReference type="PROSITE" id="PS51272"/>
    </source>
</evidence>
<dbReference type="InterPro" id="IPR047684">
    <property type="entry name" value="Por_som-like"/>
</dbReference>
<dbReference type="Proteomes" id="UP000010472">
    <property type="component" value="Chromosome"/>
</dbReference>